<keyword evidence="8" id="KW-1185">Reference proteome</keyword>
<dbReference type="Pfam" id="PF03403">
    <property type="entry name" value="PAF-AH_p_II"/>
    <property type="match status" value="2"/>
</dbReference>
<dbReference type="GO" id="GO:0003847">
    <property type="term" value="F:1-alkyl-2-acetylglycerophosphocholine esterase activity"/>
    <property type="evidence" value="ECO:0007669"/>
    <property type="project" value="UniProtKB-EC"/>
</dbReference>
<keyword evidence="4" id="KW-0443">Lipid metabolism</keyword>
<evidence type="ECO:0000313" key="8">
    <source>
        <dbReference type="Proteomes" id="UP000018144"/>
    </source>
</evidence>
<feature type="region of interest" description="Disordered" evidence="5">
    <location>
        <begin position="380"/>
        <end position="402"/>
    </location>
</feature>
<dbReference type="GO" id="GO:0016042">
    <property type="term" value="P:lipid catabolic process"/>
    <property type="evidence" value="ECO:0007669"/>
    <property type="project" value="UniProtKB-KW"/>
</dbReference>
<dbReference type="PANTHER" id="PTHR10272">
    <property type="entry name" value="PLATELET-ACTIVATING FACTOR ACETYLHYDROLASE"/>
    <property type="match status" value="1"/>
</dbReference>
<keyword evidence="2" id="KW-0378">Hydrolase</keyword>
<feature type="compositionally biased region" description="Acidic residues" evidence="5">
    <location>
        <begin position="387"/>
        <end position="402"/>
    </location>
</feature>
<feature type="chain" id="PRO_5004651130" description="1-alkyl-2-acetylglycerophosphocholine esterase" evidence="6">
    <location>
        <begin position="20"/>
        <end position="418"/>
    </location>
</feature>
<dbReference type="AlphaFoldDB" id="U4KW49"/>
<evidence type="ECO:0000256" key="6">
    <source>
        <dbReference type="SAM" id="SignalP"/>
    </source>
</evidence>
<dbReference type="EMBL" id="HF935262">
    <property type="protein sequence ID" value="CCX05637.1"/>
    <property type="molecule type" value="Genomic_DNA"/>
</dbReference>
<reference evidence="7 8" key="1">
    <citation type="journal article" date="2013" name="PLoS Genet.">
        <title>The genome and development-dependent transcriptomes of Pyronema confluens: a window into fungal evolution.</title>
        <authorList>
            <person name="Traeger S."/>
            <person name="Altegoer F."/>
            <person name="Freitag M."/>
            <person name="Gabaldon T."/>
            <person name="Kempken F."/>
            <person name="Kumar A."/>
            <person name="Marcet-Houben M."/>
            <person name="Poggeler S."/>
            <person name="Stajich J.E."/>
            <person name="Nowrousian M."/>
        </authorList>
    </citation>
    <scope>NUCLEOTIDE SEQUENCE [LARGE SCALE GENOMIC DNA]</scope>
    <source>
        <strain evidence="8">CBS 100304</strain>
        <tissue evidence="7">Vegetative mycelium</tissue>
    </source>
</reference>
<evidence type="ECO:0000256" key="3">
    <source>
        <dbReference type="ARBA" id="ARBA00022963"/>
    </source>
</evidence>
<dbReference type="eggNOG" id="ENOG502SJD0">
    <property type="taxonomic scope" value="Eukaryota"/>
</dbReference>
<dbReference type="SUPFAM" id="SSF53474">
    <property type="entry name" value="alpha/beta-Hydrolases"/>
    <property type="match status" value="1"/>
</dbReference>
<dbReference type="PANTHER" id="PTHR10272:SF14">
    <property type="entry name" value="PAF ACETYLHYDROLASE FAMILY PROTEIN"/>
    <property type="match status" value="1"/>
</dbReference>
<evidence type="ECO:0000256" key="5">
    <source>
        <dbReference type="SAM" id="MobiDB-lite"/>
    </source>
</evidence>
<sequence length="418" mass="46077">MVRLTSVLVLLSSIPLILSASTSSASSGPAPPISTQIPRPTGPERYIGTTSITLTDPSRPEQFGIGNRRVVVQAYYPISQPRSGSKIEPYLSPLIGGLLSAQYGLPNGTLNTFRTNSYYERSPGPKFRGMYPIIFSTGMSVPRHIYTTMYEELASYGYCVFSVDHPYDAAAVEFSDGTVAYSRVPTNLTDEITEKFFQIRIKDVRFVADQLENFRRSKLMRLDQIGAFGHSLGGASAAGAMIGRTRIKAGINMDGGIWGEVGKSDVSGSFLLMGTPDHNSTVDTTWKSWRNTQDGWNKEMTVKGAKHGLFSDYPTIVDMLGFREVPGIEELVGTMKGDRARKLLSAYIRDFFGWSLKGDKLKLINKKNGQYPEVEYVERAGEKSEVEAQDSEAEQVESEYTESDAGANFGGVIWKLRA</sequence>
<evidence type="ECO:0000313" key="7">
    <source>
        <dbReference type="EMBL" id="CCX05637.1"/>
    </source>
</evidence>
<dbReference type="Proteomes" id="UP000018144">
    <property type="component" value="Unassembled WGS sequence"/>
</dbReference>
<dbReference type="STRING" id="1076935.U4KW49"/>
<evidence type="ECO:0000256" key="4">
    <source>
        <dbReference type="ARBA" id="ARBA00023098"/>
    </source>
</evidence>
<feature type="signal peptide" evidence="6">
    <location>
        <begin position="1"/>
        <end position="19"/>
    </location>
</feature>
<feature type="region of interest" description="Disordered" evidence="5">
    <location>
        <begin position="21"/>
        <end position="42"/>
    </location>
</feature>
<gene>
    <name evidence="7" type="ORF">PCON_05224</name>
</gene>
<keyword evidence="3" id="KW-0442">Lipid degradation</keyword>
<keyword evidence="6" id="KW-0732">Signal</keyword>
<proteinExistence type="predicted"/>
<evidence type="ECO:0000256" key="1">
    <source>
        <dbReference type="ARBA" id="ARBA00013201"/>
    </source>
</evidence>
<dbReference type="EC" id="3.1.1.47" evidence="1"/>
<dbReference type="OrthoDB" id="2363873at2759"/>
<evidence type="ECO:0000256" key="2">
    <source>
        <dbReference type="ARBA" id="ARBA00022801"/>
    </source>
</evidence>
<dbReference type="InterPro" id="IPR029058">
    <property type="entry name" value="AB_hydrolase_fold"/>
</dbReference>
<name>U4KW49_PYROM</name>
<accession>U4KW49</accession>
<organism evidence="7 8">
    <name type="scientific">Pyronema omphalodes (strain CBS 100304)</name>
    <name type="common">Pyronema confluens</name>
    <dbReference type="NCBI Taxonomy" id="1076935"/>
    <lineage>
        <taxon>Eukaryota</taxon>
        <taxon>Fungi</taxon>
        <taxon>Dikarya</taxon>
        <taxon>Ascomycota</taxon>
        <taxon>Pezizomycotina</taxon>
        <taxon>Pezizomycetes</taxon>
        <taxon>Pezizales</taxon>
        <taxon>Pyronemataceae</taxon>
        <taxon>Pyronema</taxon>
    </lineage>
</organism>
<protein>
    <recommendedName>
        <fullName evidence="1">1-alkyl-2-acetylglycerophosphocholine esterase</fullName>
        <ecNumber evidence="1">3.1.1.47</ecNumber>
    </recommendedName>
</protein>
<dbReference type="OMA" id="GMFGWSK"/>
<dbReference type="Gene3D" id="3.40.50.1820">
    <property type="entry name" value="alpha/beta hydrolase"/>
    <property type="match status" value="1"/>
</dbReference>